<dbReference type="GO" id="GO:0015344">
    <property type="term" value="F:siderophore uptake transmembrane transporter activity"/>
    <property type="evidence" value="ECO:0007669"/>
    <property type="project" value="TreeGrafter"/>
</dbReference>
<feature type="chain" id="PRO_5001627156" evidence="11">
    <location>
        <begin position="26"/>
        <end position="674"/>
    </location>
</feature>
<evidence type="ECO:0000256" key="6">
    <source>
        <dbReference type="ARBA" id="ARBA00023077"/>
    </source>
</evidence>
<dbReference type="Pfam" id="PF00593">
    <property type="entry name" value="TonB_dep_Rec_b-barrel"/>
    <property type="match status" value="1"/>
</dbReference>
<evidence type="ECO:0000313" key="14">
    <source>
        <dbReference type="EMBL" id="KDN24547.1"/>
    </source>
</evidence>
<evidence type="ECO:0000256" key="1">
    <source>
        <dbReference type="ARBA" id="ARBA00004571"/>
    </source>
</evidence>
<dbReference type="InterPro" id="IPR012910">
    <property type="entry name" value="Plug_dom"/>
</dbReference>
<dbReference type="eggNOG" id="COG4771">
    <property type="taxonomic scope" value="Bacteria"/>
</dbReference>
<reference evidence="14 15" key="1">
    <citation type="journal article" date="2014" name="Genome Announc.">
        <title>Draft Genome Sequence of Moraxella bovoculi Strain 237T (ATCC BAA-1259T) Isolated from a Calf with Infectious Bovine Keratoconjunctivitis.</title>
        <authorList>
            <person name="Calcutt M.J."/>
            <person name="Foecking M.F."/>
            <person name="Martin N.T."/>
            <person name="Mhlanga-Mutangadura T."/>
            <person name="Reilly T.J."/>
        </authorList>
    </citation>
    <scope>NUCLEOTIDE SEQUENCE [LARGE SCALE GENOMIC DNA]</scope>
    <source>
        <strain evidence="14 15">237</strain>
    </source>
</reference>
<dbReference type="EMBL" id="AOMT01000033">
    <property type="protein sequence ID" value="KDN24547.1"/>
    <property type="molecule type" value="Genomic_DNA"/>
</dbReference>
<name>A0A066UF81_9GAMM</name>
<evidence type="ECO:0000256" key="3">
    <source>
        <dbReference type="ARBA" id="ARBA00022448"/>
    </source>
</evidence>
<organism evidence="14 15">
    <name type="scientific">Moraxella bovoculi 237</name>
    <dbReference type="NCBI Taxonomy" id="743974"/>
    <lineage>
        <taxon>Bacteria</taxon>
        <taxon>Pseudomonadati</taxon>
        <taxon>Pseudomonadota</taxon>
        <taxon>Gammaproteobacteria</taxon>
        <taxon>Moraxellales</taxon>
        <taxon>Moraxellaceae</taxon>
        <taxon>Moraxella</taxon>
    </lineage>
</organism>
<evidence type="ECO:0000256" key="8">
    <source>
        <dbReference type="ARBA" id="ARBA00023237"/>
    </source>
</evidence>
<evidence type="ECO:0000256" key="5">
    <source>
        <dbReference type="ARBA" id="ARBA00022692"/>
    </source>
</evidence>
<feature type="domain" description="TonB-dependent receptor-like beta-barrel" evidence="12">
    <location>
        <begin position="246"/>
        <end position="643"/>
    </location>
</feature>
<dbReference type="Gene3D" id="2.40.170.20">
    <property type="entry name" value="TonB-dependent receptor, beta-barrel domain"/>
    <property type="match status" value="1"/>
</dbReference>
<dbReference type="GO" id="GO:0009279">
    <property type="term" value="C:cell outer membrane"/>
    <property type="evidence" value="ECO:0007669"/>
    <property type="project" value="UniProtKB-SubCell"/>
</dbReference>
<keyword evidence="15" id="KW-1185">Reference proteome</keyword>
<dbReference type="AlphaFoldDB" id="A0A066UF81"/>
<evidence type="ECO:0000256" key="9">
    <source>
        <dbReference type="PROSITE-ProRule" id="PRU01360"/>
    </source>
</evidence>
<comment type="similarity">
    <text evidence="2 9 10">Belongs to the TonB-dependent receptor family.</text>
</comment>
<evidence type="ECO:0000256" key="4">
    <source>
        <dbReference type="ARBA" id="ARBA00022452"/>
    </source>
</evidence>
<keyword evidence="8 9" id="KW-0998">Cell outer membrane</keyword>
<evidence type="ECO:0000256" key="7">
    <source>
        <dbReference type="ARBA" id="ARBA00023136"/>
    </source>
</evidence>
<keyword evidence="3 9" id="KW-0813">Transport</keyword>
<dbReference type="Pfam" id="PF07715">
    <property type="entry name" value="Plug"/>
    <property type="match status" value="1"/>
</dbReference>
<keyword evidence="6 10" id="KW-0798">TonB box</keyword>
<keyword evidence="4 9" id="KW-1134">Transmembrane beta strand</keyword>
<dbReference type="InterPro" id="IPR037066">
    <property type="entry name" value="Plug_dom_sf"/>
</dbReference>
<dbReference type="SUPFAM" id="SSF56935">
    <property type="entry name" value="Porins"/>
    <property type="match status" value="1"/>
</dbReference>
<evidence type="ECO:0000256" key="10">
    <source>
        <dbReference type="RuleBase" id="RU003357"/>
    </source>
</evidence>
<feature type="domain" description="TonB-dependent receptor plug" evidence="13">
    <location>
        <begin position="44"/>
        <end position="146"/>
    </location>
</feature>
<gene>
    <name evidence="14" type="ORF">MBO_08541</name>
</gene>
<comment type="caution">
    <text evidence="14">The sequence shown here is derived from an EMBL/GenBank/DDBJ whole genome shotgun (WGS) entry which is preliminary data.</text>
</comment>
<dbReference type="InterPro" id="IPR039426">
    <property type="entry name" value="TonB-dep_rcpt-like"/>
</dbReference>
<dbReference type="RefSeq" id="WP_036366714.1">
    <property type="nucleotide sequence ID" value="NZ_AOMT01000033.1"/>
</dbReference>
<dbReference type="InterPro" id="IPR000531">
    <property type="entry name" value="Beta-barrel_TonB"/>
</dbReference>
<dbReference type="Proteomes" id="UP000035860">
    <property type="component" value="Unassembled WGS sequence"/>
</dbReference>
<dbReference type="InterPro" id="IPR036942">
    <property type="entry name" value="Beta-barrel_TonB_sf"/>
</dbReference>
<evidence type="ECO:0000259" key="12">
    <source>
        <dbReference type="Pfam" id="PF00593"/>
    </source>
</evidence>
<evidence type="ECO:0000256" key="2">
    <source>
        <dbReference type="ARBA" id="ARBA00009810"/>
    </source>
</evidence>
<evidence type="ECO:0000313" key="15">
    <source>
        <dbReference type="Proteomes" id="UP000035860"/>
    </source>
</evidence>
<dbReference type="OrthoDB" id="6046653at2"/>
<comment type="subcellular location">
    <subcellularLocation>
        <location evidence="1 9">Cell outer membrane</location>
        <topology evidence="1 9">Multi-pass membrane protein</topology>
    </subcellularLocation>
</comment>
<keyword evidence="5 9" id="KW-0812">Transmembrane</keyword>
<dbReference type="GO" id="GO:0044718">
    <property type="term" value="P:siderophore transmembrane transport"/>
    <property type="evidence" value="ECO:0007669"/>
    <property type="project" value="TreeGrafter"/>
</dbReference>
<evidence type="ECO:0000256" key="11">
    <source>
        <dbReference type="SAM" id="SignalP"/>
    </source>
</evidence>
<dbReference type="Gene3D" id="2.170.130.10">
    <property type="entry name" value="TonB-dependent receptor, plug domain"/>
    <property type="match status" value="1"/>
</dbReference>
<dbReference type="PANTHER" id="PTHR30069:SF41">
    <property type="entry name" value="HEME_HEMOPEXIN UTILIZATION PROTEIN C"/>
    <property type="match status" value="1"/>
</dbReference>
<sequence length="674" mass="73888">MKHTLKRLPLAVAVLGALSVQAAMAQDKPEVTLDTLNVTFDRQGTKVKTNVVTLQEKDESTATDLRGLLQSEPAIDFSGGNGTAQYITIRGMGQNSVDVKIDDAYTDSQILYHQGRHMLDPAMVKIVSVQKGAGAASAGIGGTNGAIVAKTLSAKDLLKDDQSIGFKAGAGYSSNNEHSYNAAAYGKAGYFDFLLSANKVEQDDYKAGKAKKKIDFTALDKTSYLAKVGAEFGDNRFELSHLRQENKGTRPIREEFINFDSDKQDPQYREVKTQNTNLQWNAKNLGVVSDATANIYHIINSRYTADDSKAGYGGNLAGPSKSSIDTKGLNINLDSQVNDDVLLKYGINYRQQEITPNRYKAGIVNQEKTDTGLYVEAIADIGNLTTTAGLRYDMFEIKDMAGGRVKGDNLNPSVGLIYQATPSLSFSANHSYATRSPRLYDALTAHGYRAVVKVTDGLKAERAQNTEVGFNFNHGNAFVNGSYYWQSIDNLLKSASNGTKHENGTKIDEIKNVGYAKNKGYELNAGYKWQGLTARVGVSDSKPEFYSSQNFSNREYASRLGRTWTAALSYRFAQPNLEVGVRHRRADDVIGDSAWTGKVVDKDPRKNHDPKKLRPGYNTTDVFANWKPLGNDKVNVNMSVNNLTDEKYTSHISSAGVALPAAGREYRVGVNFTY</sequence>
<dbReference type="PANTHER" id="PTHR30069">
    <property type="entry name" value="TONB-DEPENDENT OUTER MEMBRANE RECEPTOR"/>
    <property type="match status" value="1"/>
</dbReference>
<keyword evidence="11" id="KW-0732">Signal</keyword>
<dbReference type="PROSITE" id="PS52016">
    <property type="entry name" value="TONB_DEPENDENT_REC_3"/>
    <property type="match status" value="1"/>
</dbReference>
<keyword evidence="7 9" id="KW-0472">Membrane</keyword>
<proteinExistence type="inferred from homology"/>
<accession>A0A066UF81</accession>
<evidence type="ECO:0000259" key="13">
    <source>
        <dbReference type="Pfam" id="PF07715"/>
    </source>
</evidence>
<feature type="signal peptide" evidence="11">
    <location>
        <begin position="1"/>
        <end position="25"/>
    </location>
</feature>
<protein>
    <submittedName>
        <fullName evidence="14">Iron-regulated outer membrane protein</fullName>
    </submittedName>
</protein>